<sequence>MTLSLYALRHGGFAVSWCDRDGMFGAARSEVLEDAMSVIEELCRDQTASQFDIGMGPAGVDGVVEALSQLHRRQTDTDAFLALAGLALDDWDAWGRNAAAIDDAGD</sequence>
<dbReference type="STRING" id="1449350.OCH239_11930"/>
<proteinExistence type="predicted"/>
<dbReference type="Proteomes" id="UP000022447">
    <property type="component" value="Unassembled WGS sequence"/>
</dbReference>
<dbReference type="AlphaFoldDB" id="X7EJB0"/>
<evidence type="ECO:0000313" key="1">
    <source>
        <dbReference type="EMBL" id="ETX15950.1"/>
    </source>
</evidence>
<comment type="caution">
    <text evidence="1">The sequence shown here is derived from an EMBL/GenBank/DDBJ whole genome shotgun (WGS) entry which is preliminary data.</text>
</comment>
<evidence type="ECO:0000313" key="2">
    <source>
        <dbReference type="Proteomes" id="UP000022447"/>
    </source>
</evidence>
<dbReference type="RefSeq" id="WP_037259425.1">
    <property type="nucleotide sequence ID" value="NZ_JALZ01000003.1"/>
</dbReference>
<protein>
    <submittedName>
        <fullName evidence="1">Uncharacterized protein</fullName>
    </submittedName>
</protein>
<organism evidence="1 2">
    <name type="scientific">Roseivivax halodurans JCM 10272</name>
    <dbReference type="NCBI Taxonomy" id="1449350"/>
    <lineage>
        <taxon>Bacteria</taxon>
        <taxon>Pseudomonadati</taxon>
        <taxon>Pseudomonadota</taxon>
        <taxon>Alphaproteobacteria</taxon>
        <taxon>Rhodobacterales</taxon>
        <taxon>Roseobacteraceae</taxon>
        <taxon>Roseivivax</taxon>
    </lineage>
</organism>
<accession>X7EJB0</accession>
<name>X7EJB0_9RHOB</name>
<reference evidence="1 2" key="1">
    <citation type="submission" date="2014-01" db="EMBL/GenBank/DDBJ databases">
        <title>Roseivivax halodurans JCM 10272 Genome Sequencing.</title>
        <authorList>
            <person name="Lai Q."/>
            <person name="Li G."/>
            <person name="Shao Z."/>
        </authorList>
    </citation>
    <scope>NUCLEOTIDE SEQUENCE [LARGE SCALE GENOMIC DNA]</scope>
    <source>
        <strain evidence="1 2">JCM 10272</strain>
    </source>
</reference>
<gene>
    <name evidence="1" type="ORF">OCH239_11930</name>
</gene>
<keyword evidence="2" id="KW-1185">Reference proteome</keyword>
<dbReference type="EMBL" id="JALZ01000003">
    <property type="protein sequence ID" value="ETX15950.1"/>
    <property type="molecule type" value="Genomic_DNA"/>
</dbReference>